<reference evidence="2 3" key="1">
    <citation type="journal article" date="2012" name="J. Bacteriol.">
        <title>Draft Genome Sequence of the Extremely Halophilic Archaeon Halogranum salarium B-1T.</title>
        <authorList>
            <person name="Kim K.K."/>
            <person name="Lee K.C."/>
            <person name="Lee J.S."/>
        </authorList>
    </citation>
    <scope>NUCLEOTIDE SEQUENCE [LARGE SCALE GENOMIC DNA]</scope>
    <source>
        <strain evidence="2 3">B-1</strain>
    </source>
</reference>
<gene>
    <name evidence="2" type="ORF">HSB1_37680</name>
</gene>
<dbReference type="AlphaFoldDB" id="J3JEG7"/>
<organism evidence="2 3">
    <name type="scientific">Halogranum salarium B-1</name>
    <dbReference type="NCBI Taxonomy" id="1210908"/>
    <lineage>
        <taxon>Archaea</taxon>
        <taxon>Methanobacteriati</taxon>
        <taxon>Methanobacteriota</taxon>
        <taxon>Stenosarchaea group</taxon>
        <taxon>Halobacteria</taxon>
        <taxon>Halobacteriales</taxon>
        <taxon>Haloferacaceae</taxon>
    </lineage>
</organism>
<comment type="caution">
    <text evidence="2">The sequence shown here is derived from an EMBL/GenBank/DDBJ whole genome shotgun (WGS) entry which is preliminary data.</text>
</comment>
<sequence>MNESKTELALSMDEEHRERQRPSTGIGWGGCGGAVRED</sequence>
<evidence type="ECO:0000313" key="2">
    <source>
        <dbReference type="EMBL" id="EJN58351.1"/>
    </source>
</evidence>
<proteinExistence type="predicted"/>
<evidence type="ECO:0000313" key="3">
    <source>
        <dbReference type="Proteomes" id="UP000007813"/>
    </source>
</evidence>
<name>J3JEG7_9EURY</name>
<feature type="compositionally biased region" description="Gly residues" evidence="1">
    <location>
        <begin position="26"/>
        <end position="38"/>
    </location>
</feature>
<feature type="region of interest" description="Disordered" evidence="1">
    <location>
        <begin position="1"/>
        <end position="38"/>
    </location>
</feature>
<accession>J3JEG7</accession>
<evidence type="ECO:0000256" key="1">
    <source>
        <dbReference type="SAM" id="MobiDB-lite"/>
    </source>
</evidence>
<protein>
    <submittedName>
        <fullName evidence="2">Uncharacterized protein</fullName>
    </submittedName>
</protein>
<dbReference type="Proteomes" id="UP000007813">
    <property type="component" value="Unassembled WGS sequence"/>
</dbReference>
<dbReference type="EMBL" id="ALJD01000009">
    <property type="protein sequence ID" value="EJN58351.1"/>
    <property type="molecule type" value="Genomic_DNA"/>
</dbReference>